<proteinExistence type="inferred from homology"/>
<evidence type="ECO:0000256" key="4">
    <source>
        <dbReference type="PIRSR" id="PIRSR006325-1"/>
    </source>
</evidence>
<dbReference type="Gene3D" id="3.40.50.150">
    <property type="entry name" value="Vaccinia Virus protein VP39"/>
    <property type="match status" value="1"/>
</dbReference>
<comment type="caution">
    <text evidence="6">The sequence shown here is derived from an EMBL/GenBank/DDBJ whole genome shotgun (WGS) entry which is preliminary data.</text>
</comment>
<evidence type="ECO:0000259" key="5">
    <source>
        <dbReference type="Pfam" id="PF13649"/>
    </source>
</evidence>
<evidence type="ECO:0000256" key="2">
    <source>
        <dbReference type="ARBA" id="ARBA00022691"/>
    </source>
</evidence>
<gene>
    <name evidence="3" type="primary">cmoA</name>
    <name evidence="6" type="ORF">Dace_1165</name>
</gene>
<accession>Q1JXQ5</accession>
<evidence type="ECO:0000313" key="6">
    <source>
        <dbReference type="EMBL" id="EAT15088.1"/>
    </source>
</evidence>
<dbReference type="PANTHER" id="PTHR43861">
    <property type="entry name" value="TRANS-ACONITATE 2-METHYLTRANSFERASE-RELATED"/>
    <property type="match status" value="1"/>
</dbReference>
<dbReference type="NCBIfam" id="TIGR00740">
    <property type="entry name" value="carboxy-S-adenosyl-L-methionine synthase CmoA"/>
    <property type="match status" value="1"/>
</dbReference>
<dbReference type="OrthoDB" id="5386938at2"/>
<dbReference type="GO" id="GO:0002098">
    <property type="term" value="P:tRNA wobble uridine modification"/>
    <property type="evidence" value="ECO:0007669"/>
    <property type="project" value="InterPro"/>
</dbReference>
<comment type="function">
    <text evidence="3">Catalyzes the conversion of S-adenosyl-L-methionine (SAM) to carboxy-S-adenosyl-L-methionine (Cx-SAM).</text>
</comment>
<evidence type="ECO:0000256" key="1">
    <source>
        <dbReference type="ARBA" id="ARBA00022679"/>
    </source>
</evidence>
<dbReference type="PIRSF" id="PIRSF006325">
    <property type="entry name" value="MeTrfase_bac"/>
    <property type="match status" value="1"/>
</dbReference>
<feature type="binding site" evidence="3 4">
    <location>
        <position position="37"/>
    </location>
    <ligand>
        <name>S-adenosyl-L-methionine</name>
        <dbReference type="ChEBI" id="CHEBI:59789"/>
    </ligand>
</feature>
<dbReference type="PANTHER" id="PTHR43861:SF2">
    <property type="entry name" value="CARBOXY-S-ADENOSYL-L-METHIONINE SYNTHASE"/>
    <property type="match status" value="1"/>
</dbReference>
<feature type="binding site" evidence="3">
    <location>
        <position position="197"/>
    </location>
    <ligand>
        <name>S-adenosyl-L-methionine</name>
        <dbReference type="ChEBI" id="CHEBI:59789"/>
    </ligand>
</feature>
<dbReference type="GO" id="GO:0016743">
    <property type="term" value="F:carboxyl- or carbamoyltransferase activity"/>
    <property type="evidence" value="ECO:0007669"/>
    <property type="project" value="UniProtKB-UniRule"/>
</dbReference>
<comment type="caution">
    <text evidence="3">Lacks conserved residue(s) required for the propagation of feature annotation.</text>
</comment>
<dbReference type="GO" id="GO:0008168">
    <property type="term" value="F:methyltransferase activity"/>
    <property type="evidence" value="ECO:0007669"/>
    <property type="project" value="UniProtKB-KW"/>
</dbReference>
<dbReference type="SUPFAM" id="SSF53335">
    <property type="entry name" value="S-adenosyl-L-methionine-dependent methyltransferases"/>
    <property type="match status" value="1"/>
</dbReference>
<dbReference type="EMBL" id="AAEW02000014">
    <property type="protein sequence ID" value="EAT15088.1"/>
    <property type="molecule type" value="Genomic_DNA"/>
</dbReference>
<keyword evidence="1 3" id="KW-0808">Transferase</keyword>
<organism evidence="6 7">
    <name type="scientific">Desulfuromonas acetoxidans (strain DSM 684 / 11070)</name>
    <dbReference type="NCBI Taxonomy" id="281689"/>
    <lineage>
        <taxon>Bacteria</taxon>
        <taxon>Pseudomonadati</taxon>
        <taxon>Thermodesulfobacteriota</taxon>
        <taxon>Desulfuromonadia</taxon>
        <taxon>Desulfuromonadales</taxon>
        <taxon>Desulfuromonadaceae</taxon>
        <taxon>Desulfuromonas</taxon>
    </lineage>
</organism>
<comment type="catalytic activity">
    <reaction evidence="3">
        <text>prephenate + S-adenosyl-L-methionine = carboxy-S-adenosyl-L-methionine + 3-phenylpyruvate + H2O</text>
        <dbReference type="Rhea" id="RHEA:51692"/>
        <dbReference type="ChEBI" id="CHEBI:15377"/>
        <dbReference type="ChEBI" id="CHEBI:18005"/>
        <dbReference type="ChEBI" id="CHEBI:29934"/>
        <dbReference type="ChEBI" id="CHEBI:59789"/>
        <dbReference type="ChEBI" id="CHEBI:134278"/>
    </reaction>
</comment>
<dbReference type="RefSeq" id="WP_006001690.1">
    <property type="nucleotide sequence ID" value="NZ_AAEW02000014.1"/>
</dbReference>
<dbReference type="HAMAP" id="MF_01589">
    <property type="entry name" value="Cx_SAM_synthase"/>
    <property type="match status" value="1"/>
</dbReference>
<sequence>MTHDKLYSHLQPVHPFEFNERVVAVFDDMITRSVPLYRESLLRQAQLTCRFYQPGSRIYDLGCSHGNFGLELLHQMDGQPFHLEALDSSAPMLEQYRQRLQGGCETECIHLVESSIEDYPLEKASVIVINLTLQFLSPEVRKTLLARVYDALLPSGILLLSEKVVHADSDLDALQQDFYYRFKKENGYSQLEISQKREALENVLIPETCEQHVARLNDVGFDNIDIWLKWFNFMSLLCLKK</sequence>
<feature type="binding site" evidence="3 4">
    <location>
        <begin position="62"/>
        <end position="64"/>
    </location>
    <ligand>
        <name>S-adenosyl-L-methionine</name>
        <dbReference type="ChEBI" id="CHEBI:59789"/>
    </ligand>
</feature>
<comment type="similarity">
    <text evidence="3">Belongs to the class I-like SAM-binding methyltransferase superfamily. Cx-SAM synthase family.</text>
</comment>
<keyword evidence="7" id="KW-1185">Reference proteome</keyword>
<reference evidence="6" key="2">
    <citation type="submission" date="2006-05" db="EMBL/GenBank/DDBJ databases">
        <title>Sequencing of the draft genome and assembly of Desulfuromonas acetoxidans DSM 684.</title>
        <authorList>
            <consortium name="US DOE Joint Genome Institute (JGI-PGF)"/>
            <person name="Copeland A."/>
            <person name="Lucas S."/>
            <person name="Lapidus A."/>
            <person name="Barry K."/>
            <person name="Detter J.C."/>
            <person name="Glavina del Rio T."/>
            <person name="Hammon N."/>
            <person name="Israni S."/>
            <person name="Dalin E."/>
            <person name="Tice H."/>
            <person name="Bruce D."/>
            <person name="Pitluck S."/>
            <person name="Richardson P."/>
        </authorList>
    </citation>
    <scope>NUCLEOTIDE SEQUENCE [LARGE SCALE GENOMIC DNA]</scope>
    <source>
        <strain evidence="6">DSM 684</strain>
    </source>
</reference>
<feature type="binding site" evidence="3 4">
    <location>
        <position position="130"/>
    </location>
    <ligand>
        <name>S-adenosyl-L-methionine</name>
        <dbReference type="ChEBI" id="CHEBI:59789"/>
    </ligand>
</feature>
<dbReference type="InterPro" id="IPR005271">
    <property type="entry name" value="CmoA"/>
</dbReference>
<dbReference type="Proteomes" id="UP000005695">
    <property type="component" value="Unassembled WGS sequence"/>
</dbReference>
<dbReference type="EC" id="2.1.3.-" evidence="3"/>
<dbReference type="Pfam" id="PF13649">
    <property type="entry name" value="Methyltransf_25"/>
    <property type="match status" value="1"/>
</dbReference>
<keyword evidence="2 3" id="KW-0949">S-adenosyl-L-methionine</keyword>
<evidence type="ECO:0000313" key="7">
    <source>
        <dbReference type="Proteomes" id="UP000005695"/>
    </source>
</evidence>
<dbReference type="GO" id="GO:1904047">
    <property type="term" value="F:S-adenosyl-L-methionine binding"/>
    <property type="evidence" value="ECO:0007669"/>
    <property type="project" value="UniProtKB-UniRule"/>
</dbReference>
<feature type="domain" description="Methyltransferase" evidence="5">
    <location>
        <begin position="58"/>
        <end position="156"/>
    </location>
</feature>
<protein>
    <recommendedName>
        <fullName evidence="3">Carboxy-S-adenosyl-L-methionine synthase</fullName>
        <shortName evidence="3">Cx-SAM synthase</shortName>
        <ecNumber evidence="3">2.1.3.-</ecNumber>
    </recommendedName>
</protein>
<dbReference type="AlphaFoldDB" id="Q1JXQ5"/>
<keyword evidence="6" id="KW-0489">Methyltransferase</keyword>
<evidence type="ECO:0000256" key="3">
    <source>
        <dbReference type="HAMAP-Rule" id="MF_01589"/>
    </source>
</evidence>
<name>Q1JXQ5_DESA6</name>
<dbReference type="InterPro" id="IPR029063">
    <property type="entry name" value="SAM-dependent_MTases_sf"/>
</dbReference>
<reference evidence="6" key="1">
    <citation type="submission" date="2006-05" db="EMBL/GenBank/DDBJ databases">
        <title>Annotation of the draft genome assembly of Desulfuromonas acetoxidans DSM 684.</title>
        <authorList>
            <consortium name="US DOE Joint Genome Institute (JGI-ORNL)"/>
            <person name="Larimer F."/>
            <person name="Land M."/>
            <person name="Hauser L."/>
        </authorList>
    </citation>
    <scope>NUCLEOTIDE SEQUENCE [LARGE SCALE GENOMIC DNA]</scope>
    <source>
        <strain evidence="6">DSM 684</strain>
    </source>
</reference>
<dbReference type="CDD" id="cd02440">
    <property type="entry name" value="AdoMet_MTases"/>
    <property type="match status" value="1"/>
</dbReference>
<dbReference type="GO" id="GO:0032259">
    <property type="term" value="P:methylation"/>
    <property type="evidence" value="ECO:0007669"/>
    <property type="project" value="UniProtKB-KW"/>
</dbReference>
<dbReference type="InterPro" id="IPR041698">
    <property type="entry name" value="Methyltransf_25"/>
</dbReference>